<keyword evidence="2" id="KW-1185">Reference proteome</keyword>
<evidence type="ECO:0000313" key="1">
    <source>
        <dbReference type="EMBL" id="KAI3361454.1"/>
    </source>
</evidence>
<dbReference type="Proteomes" id="UP000831701">
    <property type="component" value="Chromosome 16"/>
</dbReference>
<dbReference type="EMBL" id="CM041546">
    <property type="protein sequence ID" value="KAI3361454.1"/>
    <property type="molecule type" value="Genomic_DNA"/>
</dbReference>
<name>A0ACB8W134_9TELE</name>
<gene>
    <name evidence="1" type="ORF">L3Q82_013626</name>
</gene>
<protein>
    <submittedName>
        <fullName evidence="1">Uncharacterized protein</fullName>
    </submittedName>
</protein>
<organism evidence="1 2">
    <name type="scientific">Scortum barcoo</name>
    <name type="common">barcoo grunter</name>
    <dbReference type="NCBI Taxonomy" id="214431"/>
    <lineage>
        <taxon>Eukaryota</taxon>
        <taxon>Metazoa</taxon>
        <taxon>Chordata</taxon>
        <taxon>Craniata</taxon>
        <taxon>Vertebrata</taxon>
        <taxon>Euteleostomi</taxon>
        <taxon>Actinopterygii</taxon>
        <taxon>Neopterygii</taxon>
        <taxon>Teleostei</taxon>
        <taxon>Neoteleostei</taxon>
        <taxon>Acanthomorphata</taxon>
        <taxon>Eupercaria</taxon>
        <taxon>Centrarchiformes</taxon>
        <taxon>Terapontoidei</taxon>
        <taxon>Terapontidae</taxon>
        <taxon>Scortum</taxon>
    </lineage>
</organism>
<comment type="caution">
    <text evidence="1">The sequence shown here is derived from an EMBL/GenBank/DDBJ whole genome shotgun (WGS) entry which is preliminary data.</text>
</comment>
<reference evidence="1" key="1">
    <citation type="submission" date="2022-04" db="EMBL/GenBank/DDBJ databases">
        <title>Jade perch genome.</title>
        <authorList>
            <person name="Chao B."/>
        </authorList>
    </citation>
    <scope>NUCLEOTIDE SEQUENCE</scope>
    <source>
        <strain evidence="1">CB-2022</strain>
    </source>
</reference>
<accession>A0ACB8W134</accession>
<proteinExistence type="predicted"/>
<sequence>PYKPSLNKLCSLVSGRSTVFEHCRVKDRWLVYRNNTSMEFIEESRGVYRPIRVMFDTPIYERALQTCWHMGSYKSQIALVTELLRLQQKNLLPSEVTAEDISQFLVEESKSTLRVQLWEFELEDYDIDVRPLLRMVWEVNTSMKMRDIEFEARRLLNSPEAAPPQFQHPKIISQAQIYAKNLTEQQQEARDAPNCSTQGSSSVQWLLGSPKLLRTGSPLLCPPSSVKVPFSRSIRDNLVLSIQEKVRQGHTQEVLVKKLNRFATEVLNIIAEIAAREICALFQPQTHTSIQPAVSEQVQQPTSAAVFPPPAPLTPHAEPPASIGFNPPAEQPTTGLELKSAVTPAPPCPMIPPAELIPSVLDTEHRSEEPTKDQDSAMDSAPPRPLSPPAEEPPSVPNPENNSEKTTREPDSAVDPAPPCPMSPPAEVIPSVLDTENWSEEPTRGTRPCFGFISTSSCHPIQ</sequence>
<evidence type="ECO:0000313" key="2">
    <source>
        <dbReference type="Proteomes" id="UP000831701"/>
    </source>
</evidence>
<feature type="non-terminal residue" evidence="1">
    <location>
        <position position="1"/>
    </location>
</feature>